<reference evidence="1 2" key="1">
    <citation type="submission" date="2020-08" db="EMBL/GenBank/DDBJ databases">
        <title>The genome sequence of type strain Novosphingobium flavum NBRC 111647.</title>
        <authorList>
            <person name="Liu Y."/>
        </authorList>
    </citation>
    <scope>NUCLEOTIDE SEQUENCE [LARGE SCALE GENOMIC DNA]</scope>
    <source>
        <strain evidence="1 2">NBRC 111647</strain>
    </source>
</reference>
<protein>
    <recommendedName>
        <fullName evidence="3">DUF4158 domain-containing protein</fullName>
    </recommendedName>
</protein>
<proteinExistence type="predicted"/>
<sequence length="205" mass="23485">MPADFSHLSATTADMVVGYKVRYGQPTDEMLLEAAERIDPPLMSPELMELLRTELDPARQRRGRPRQGIRRAATLTDHLRELARTDIPPRFVELLIGRLTSGKGLREFTRALRAYRTISKLRRDNLIRGLYRIFYERLETATKGHIEHAPLGKVVIPAAANRSERALKMTAETMQRLMPPCPSEATIRNLVSGKIRRGFRESKRR</sequence>
<gene>
    <name evidence="1" type="ORF">H7F51_17585</name>
</gene>
<evidence type="ECO:0000313" key="2">
    <source>
        <dbReference type="Proteomes" id="UP000566813"/>
    </source>
</evidence>
<comment type="caution">
    <text evidence="1">The sequence shown here is derived from an EMBL/GenBank/DDBJ whole genome shotgun (WGS) entry which is preliminary data.</text>
</comment>
<evidence type="ECO:0008006" key="3">
    <source>
        <dbReference type="Google" id="ProtNLM"/>
    </source>
</evidence>
<accession>A0A7X1KN54</accession>
<organism evidence="1 2">
    <name type="scientific">Novosphingobium flavum</name>
    <dbReference type="NCBI Taxonomy" id="1778672"/>
    <lineage>
        <taxon>Bacteria</taxon>
        <taxon>Pseudomonadati</taxon>
        <taxon>Pseudomonadota</taxon>
        <taxon>Alphaproteobacteria</taxon>
        <taxon>Sphingomonadales</taxon>
        <taxon>Sphingomonadaceae</taxon>
        <taxon>Novosphingobium</taxon>
    </lineage>
</organism>
<dbReference type="RefSeq" id="WP_185665625.1">
    <property type="nucleotide sequence ID" value="NZ_JACLAW010000017.1"/>
</dbReference>
<name>A0A7X1KN54_9SPHN</name>
<dbReference type="Proteomes" id="UP000566813">
    <property type="component" value="Unassembled WGS sequence"/>
</dbReference>
<dbReference type="EMBL" id="JACLAW010000017">
    <property type="protein sequence ID" value="MBC2667334.1"/>
    <property type="molecule type" value="Genomic_DNA"/>
</dbReference>
<evidence type="ECO:0000313" key="1">
    <source>
        <dbReference type="EMBL" id="MBC2667334.1"/>
    </source>
</evidence>
<keyword evidence="2" id="KW-1185">Reference proteome</keyword>
<dbReference type="AlphaFoldDB" id="A0A7X1KN54"/>